<evidence type="ECO:0000259" key="11">
    <source>
        <dbReference type="Pfam" id="PF00288"/>
    </source>
</evidence>
<feature type="active site" evidence="10">
    <location>
        <position position="10"/>
    </location>
</feature>
<dbReference type="NCBIfam" id="TIGR00154">
    <property type="entry name" value="ispE"/>
    <property type="match status" value="1"/>
</dbReference>
<keyword evidence="14" id="KW-1185">Reference proteome</keyword>
<dbReference type="GO" id="GO:0005524">
    <property type="term" value="F:ATP binding"/>
    <property type="evidence" value="ECO:0007669"/>
    <property type="project" value="UniProtKB-UniRule"/>
</dbReference>
<evidence type="ECO:0000259" key="12">
    <source>
        <dbReference type="Pfam" id="PF08544"/>
    </source>
</evidence>
<organism evidence="13 14">
    <name type="scientific">Paracoccus isoporae</name>
    <dbReference type="NCBI Taxonomy" id="591205"/>
    <lineage>
        <taxon>Bacteria</taxon>
        <taxon>Pseudomonadati</taxon>
        <taxon>Pseudomonadota</taxon>
        <taxon>Alphaproteobacteria</taxon>
        <taxon>Rhodobacterales</taxon>
        <taxon>Paracoccaceae</taxon>
        <taxon>Paracoccus</taxon>
    </lineage>
</organism>
<feature type="domain" description="GHMP kinase C-terminal" evidence="12">
    <location>
        <begin position="198"/>
        <end position="254"/>
    </location>
</feature>
<accession>A0A1G6Z300</accession>
<dbReference type="EMBL" id="FNAH01000003">
    <property type="protein sequence ID" value="SDD96235.1"/>
    <property type="molecule type" value="Genomic_DNA"/>
</dbReference>
<evidence type="ECO:0000256" key="2">
    <source>
        <dbReference type="ARBA" id="ARBA00012052"/>
    </source>
</evidence>
<dbReference type="Pfam" id="PF00288">
    <property type="entry name" value="GHMP_kinases_N"/>
    <property type="match status" value="1"/>
</dbReference>
<dbReference type="PANTHER" id="PTHR43527">
    <property type="entry name" value="4-DIPHOSPHOCYTIDYL-2-C-METHYL-D-ERYTHRITOL KINASE, CHLOROPLASTIC"/>
    <property type="match status" value="1"/>
</dbReference>
<evidence type="ECO:0000256" key="10">
    <source>
        <dbReference type="HAMAP-Rule" id="MF_00061"/>
    </source>
</evidence>
<keyword evidence="8 10" id="KW-0414">Isoprene biosynthesis</keyword>
<keyword evidence="7 10" id="KW-0067">ATP-binding</keyword>
<dbReference type="EC" id="2.7.1.148" evidence="2 10"/>
<comment type="pathway">
    <text evidence="10">Isoprenoid biosynthesis; isopentenyl diphosphate biosynthesis via DXP pathway; isopentenyl diphosphate from 1-deoxy-D-xylulose 5-phosphate: step 3/6.</text>
</comment>
<dbReference type="Pfam" id="PF08544">
    <property type="entry name" value="GHMP_kinases_C"/>
    <property type="match status" value="1"/>
</dbReference>
<dbReference type="RefSeq" id="WP_090522175.1">
    <property type="nucleotide sequence ID" value="NZ_FNAH01000003.1"/>
</dbReference>
<proteinExistence type="inferred from homology"/>
<dbReference type="Gene3D" id="3.30.70.890">
    <property type="entry name" value="GHMP kinase, C-terminal domain"/>
    <property type="match status" value="1"/>
</dbReference>
<dbReference type="GO" id="GO:0050515">
    <property type="term" value="F:4-(cytidine 5'-diphospho)-2-C-methyl-D-erythritol kinase activity"/>
    <property type="evidence" value="ECO:0007669"/>
    <property type="project" value="UniProtKB-UniRule"/>
</dbReference>
<dbReference type="SUPFAM" id="SSF54211">
    <property type="entry name" value="Ribosomal protein S5 domain 2-like"/>
    <property type="match status" value="1"/>
</dbReference>
<dbReference type="InterPro" id="IPR036554">
    <property type="entry name" value="GHMP_kinase_C_sf"/>
</dbReference>
<dbReference type="InterPro" id="IPR014721">
    <property type="entry name" value="Ribsml_uS5_D2-typ_fold_subgr"/>
</dbReference>
<dbReference type="InterPro" id="IPR013750">
    <property type="entry name" value="GHMP_kinase_C_dom"/>
</dbReference>
<evidence type="ECO:0000256" key="5">
    <source>
        <dbReference type="ARBA" id="ARBA00022741"/>
    </source>
</evidence>
<evidence type="ECO:0000313" key="14">
    <source>
        <dbReference type="Proteomes" id="UP000199344"/>
    </source>
</evidence>
<evidence type="ECO:0000256" key="3">
    <source>
        <dbReference type="ARBA" id="ARBA00017473"/>
    </source>
</evidence>
<feature type="active site" evidence="10">
    <location>
        <position position="123"/>
    </location>
</feature>
<evidence type="ECO:0000256" key="9">
    <source>
        <dbReference type="ARBA" id="ARBA00032554"/>
    </source>
</evidence>
<dbReference type="GO" id="GO:0016114">
    <property type="term" value="P:terpenoid biosynthetic process"/>
    <property type="evidence" value="ECO:0007669"/>
    <property type="project" value="UniProtKB-UniRule"/>
</dbReference>
<dbReference type="Gene3D" id="3.30.230.10">
    <property type="match status" value="1"/>
</dbReference>
<gene>
    <name evidence="10" type="primary">ispE</name>
    <name evidence="13" type="ORF">SAMN05421538_103126</name>
</gene>
<dbReference type="InterPro" id="IPR020568">
    <property type="entry name" value="Ribosomal_Su5_D2-typ_SF"/>
</dbReference>
<feature type="binding site" evidence="10">
    <location>
        <begin position="87"/>
        <end position="97"/>
    </location>
    <ligand>
        <name>ATP</name>
        <dbReference type="ChEBI" id="CHEBI:30616"/>
    </ligand>
</feature>
<dbReference type="AlphaFoldDB" id="A0A1G6Z300"/>
<protein>
    <recommendedName>
        <fullName evidence="3 10">4-diphosphocytidyl-2-C-methyl-D-erythritol kinase</fullName>
        <shortName evidence="10">CMK</shortName>
        <ecNumber evidence="2 10">2.7.1.148</ecNumber>
    </recommendedName>
    <alternativeName>
        <fullName evidence="9 10">4-(cytidine-5'-diphospho)-2-C-methyl-D-erythritol kinase</fullName>
    </alternativeName>
</protein>
<evidence type="ECO:0000313" key="13">
    <source>
        <dbReference type="EMBL" id="SDD96235.1"/>
    </source>
</evidence>
<dbReference type="PIRSF" id="PIRSF010376">
    <property type="entry name" value="IspE"/>
    <property type="match status" value="1"/>
</dbReference>
<sequence>MSVTEVAPAKLNLALHVTGQRPDGYHLLDSLVVFAAAGDKLTLDAGPLSLSVDGPFASGLDEDDNLCLKAARLAGGQAAIRLTKTLPVAAGIGGGSADAAAVLRGLARMGVPIPDATERLGADLPVCLAARPARMRGVGEIIEPVPEMPDLRLVLVNPRVEMPTPQVFSALQRKDNAPLPAMPDRFDLPALVAYLQTCRNDLEAPAITLCPQIATVLRELRDAGALLARMSGSGATCFGIFTDASAAGLAAYRIGAAHENWWVTATGLAPPPQPV</sequence>
<dbReference type="NCBIfam" id="NF011202">
    <property type="entry name" value="PRK14608.1"/>
    <property type="match status" value="1"/>
</dbReference>
<dbReference type="GO" id="GO:0019288">
    <property type="term" value="P:isopentenyl diphosphate biosynthetic process, methylerythritol 4-phosphate pathway"/>
    <property type="evidence" value="ECO:0007669"/>
    <property type="project" value="UniProtKB-UniRule"/>
</dbReference>
<evidence type="ECO:0000256" key="6">
    <source>
        <dbReference type="ARBA" id="ARBA00022777"/>
    </source>
</evidence>
<comment type="catalytic activity">
    <reaction evidence="10">
        <text>4-CDP-2-C-methyl-D-erythritol + ATP = 4-CDP-2-C-methyl-D-erythritol 2-phosphate + ADP + H(+)</text>
        <dbReference type="Rhea" id="RHEA:18437"/>
        <dbReference type="ChEBI" id="CHEBI:15378"/>
        <dbReference type="ChEBI" id="CHEBI:30616"/>
        <dbReference type="ChEBI" id="CHEBI:57823"/>
        <dbReference type="ChEBI" id="CHEBI:57919"/>
        <dbReference type="ChEBI" id="CHEBI:456216"/>
        <dbReference type="EC" id="2.7.1.148"/>
    </reaction>
</comment>
<dbReference type="HAMAP" id="MF_00061">
    <property type="entry name" value="IspE"/>
    <property type="match status" value="1"/>
</dbReference>
<evidence type="ECO:0000256" key="8">
    <source>
        <dbReference type="ARBA" id="ARBA00023229"/>
    </source>
</evidence>
<dbReference type="InterPro" id="IPR004424">
    <property type="entry name" value="IspE"/>
</dbReference>
<reference evidence="13 14" key="1">
    <citation type="submission" date="2016-10" db="EMBL/GenBank/DDBJ databases">
        <authorList>
            <person name="de Groot N.N."/>
        </authorList>
    </citation>
    <scope>NUCLEOTIDE SEQUENCE [LARGE SCALE GENOMIC DNA]</scope>
    <source>
        <strain evidence="13 14">DSM 22220</strain>
    </source>
</reference>
<evidence type="ECO:0000256" key="4">
    <source>
        <dbReference type="ARBA" id="ARBA00022679"/>
    </source>
</evidence>
<keyword evidence="5 10" id="KW-0547">Nucleotide-binding</keyword>
<name>A0A1G6Z300_9RHOB</name>
<dbReference type="UniPathway" id="UPA00056">
    <property type="reaction ID" value="UER00094"/>
</dbReference>
<dbReference type="Proteomes" id="UP000199344">
    <property type="component" value="Unassembled WGS sequence"/>
</dbReference>
<keyword evidence="4 10" id="KW-0808">Transferase</keyword>
<feature type="domain" description="GHMP kinase N-terminal" evidence="11">
    <location>
        <begin position="69"/>
        <end position="115"/>
    </location>
</feature>
<evidence type="ECO:0000256" key="7">
    <source>
        <dbReference type="ARBA" id="ARBA00022840"/>
    </source>
</evidence>
<dbReference type="SUPFAM" id="SSF55060">
    <property type="entry name" value="GHMP Kinase, C-terminal domain"/>
    <property type="match status" value="1"/>
</dbReference>
<comment type="similarity">
    <text evidence="1 10">Belongs to the GHMP kinase family. IspE subfamily.</text>
</comment>
<keyword evidence="6 10" id="KW-0418">Kinase</keyword>
<comment type="function">
    <text evidence="10">Catalyzes the phosphorylation of the position 2 hydroxy group of 4-diphosphocytidyl-2C-methyl-D-erythritol.</text>
</comment>
<dbReference type="PANTHER" id="PTHR43527:SF2">
    <property type="entry name" value="4-DIPHOSPHOCYTIDYL-2-C-METHYL-D-ERYTHRITOL KINASE, CHLOROPLASTIC"/>
    <property type="match status" value="1"/>
</dbReference>
<dbReference type="STRING" id="591205.SAMN05421538_103126"/>
<dbReference type="InterPro" id="IPR006204">
    <property type="entry name" value="GHMP_kinase_N_dom"/>
</dbReference>
<evidence type="ECO:0000256" key="1">
    <source>
        <dbReference type="ARBA" id="ARBA00009684"/>
    </source>
</evidence>
<dbReference type="OrthoDB" id="9809438at2"/>